<dbReference type="Pfam" id="PF16113">
    <property type="entry name" value="ECH_2"/>
    <property type="match status" value="1"/>
</dbReference>
<comment type="caution">
    <text evidence="5">The sequence shown here is derived from an EMBL/GenBank/DDBJ whole genome shotgun (WGS) entry which is preliminary data.</text>
</comment>
<accession>A0A0F3IW04</accession>
<reference evidence="5 6" key="1">
    <citation type="submission" date="2015-03" db="EMBL/GenBank/DDBJ databases">
        <title>Draft genome sequence of Elstera litoralis.</title>
        <authorList>
            <person name="Rahalkar M.C."/>
            <person name="Dhakephalkar P.K."/>
            <person name="Pore S.D."/>
            <person name="Arora P."/>
            <person name="Kapse N.G."/>
            <person name="Pandit P.S."/>
        </authorList>
    </citation>
    <scope>NUCLEOTIDE SEQUENCE [LARGE SCALE GENOMIC DNA]</scope>
    <source>
        <strain evidence="5 6">Dia-1</strain>
    </source>
</reference>
<feature type="domain" description="Enoyl-CoA hydratase/isomerase" evidence="4">
    <location>
        <begin position="20"/>
        <end position="344"/>
    </location>
</feature>
<protein>
    <recommendedName>
        <fullName evidence="2">3-hydroxyisobutyryl-CoA hydrolase</fullName>
        <ecNumber evidence="2">3.1.2.4</ecNumber>
    </recommendedName>
</protein>
<dbReference type="InterPro" id="IPR029045">
    <property type="entry name" value="ClpP/crotonase-like_dom_sf"/>
</dbReference>
<proteinExistence type="predicted"/>
<dbReference type="OrthoDB" id="9790967at2"/>
<dbReference type="PATRIC" id="fig|552518.3.peg.1189"/>
<dbReference type="CDD" id="cd06558">
    <property type="entry name" value="crotonase-like"/>
    <property type="match status" value="1"/>
</dbReference>
<dbReference type="NCBIfam" id="NF004127">
    <property type="entry name" value="PRK05617.1"/>
    <property type="match status" value="1"/>
</dbReference>
<dbReference type="AlphaFoldDB" id="A0A0F3IW04"/>
<dbReference type="Proteomes" id="UP000033774">
    <property type="component" value="Unassembled WGS sequence"/>
</dbReference>
<dbReference type="SUPFAM" id="SSF52096">
    <property type="entry name" value="ClpP/crotonase"/>
    <property type="match status" value="1"/>
</dbReference>
<dbReference type="InterPro" id="IPR032259">
    <property type="entry name" value="HIBYL-CoA-H"/>
</dbReference>
<dbReference type="EMBL" id="LAJY01000213">
    <property type="protein sequence ID" value="KJV09779.1"/>
    <property type="molecule type" value="Genomic_DNA"/>
</dbReference>
<dbReference type="RefSeq" id="WP_045775604.1">
    <property type="nucleotide sequence ID" value="NZ_LAJY01000213.1"/>
</dbReference>
<sequence length="359" mass="37851">MSEALSQESVLFETTNGVLTITLNRPKALNALSLAMIRVMDPVLRAAAVDSSVRCVILHGAGERAFCAGGDVRAVAQAIGGGDMAAADAFFREEYTLNHLLHTYPKPIIALIHGVCMGGGVGLSAHGPLRVVANSLLFAMPETGIGLFPDVGGTWVLNQMPGEIGLYLGLTGARLGAADACAIGFATHHVKDDDLPALRAALIEAAPATEGEAEAVIARFDQPRGDSALLAQRAQIDRLFAGDTVEAILAALEAEGSDWAMTQAETLRHKSPTSLKITLEQLRGGKGLDIAAVFVREYRLSQHCMAGPDFREGIRALLIDKDQSPKWSPATLAEVTPALVESFFAPLPGRELDLSVNAG</sequence>
<dbReference type="GO" id="GO:0005829">
    <property type="term" value="C:cytosol"/>
    <property type="evidence" value="ECO:0007669"/>
    <property type="project" value="TreeGrafter"/>
</dbReference>
<dbReference type="GO" id="GO:0003860">
    <property type="term" value="F:3-hydroxyisobutyryl-CoA hydrolase activity"/>
    <property type="evidence" value="ECO:0007669"/>
    <property type="project" value="UniProtKB-EC"/>
</dbReference>
<gene>
    <name evidence="5" type="ORF">VZ95_09330</name>
</gene>
<dbReference type="EC" id="3.1.2.4" evidence="2"/>
<evidence type="ECO:0000256" key="1">
    <source>
        <dbReference type="ARBA" id="ARBA00001709"/>
    </source>
</evidence>
<dbReference type="PANTHER" id="PTHR43176:SF3">
    <property type="entry name" value="3-HYDROXYISOBUTYRYL-COA HYDROLASE, MITOCHONDRIAL"/>
    <property type="match status" value="1"/>
</dbReference>
<name>A0A0F3IW04_9PROT</name>
<dbReference type="PANTHER" id="PTHR43176">
    <property type="entry name" value="3-HYDROXYISOBUTYRYL-COA HYDROLASE-RELATED"/>
    <property type="match status" value="1"/>
</dbReference>
<keyword evidence="3" id="KW-0378">Hydrolase</keyword>
<evidence type="ECO:0000256" key="2">
    <source>
        <dbReference type="ARBA" id="ARBA00011915"/>
    </source>
</evidence>
<evidence type="ECO:0000256" key="3">
    <source>
        <dbReference type="ARBA" id="ARBA00022801"/>
    </source>
</evidence>
<organism evidence="5 6">
    <name type="scientific">Elstera litoralis</name>
    <dbReference type="NCBI Taxonomy" id="552518"/>
    <lineage>
        <taxon>Bacteria</taxon>
        <taxon>Pseudomonadati</taxon>
        <taxon>Pseudomonadota</taxon>
        <taxon>Alphaproteobacteria</taxon>
        <taxon>Rhodospirillales</taxon>
        <taxon>Rhodospirillaceae</taxon>
        <taxon>Elstera</taxon>
    </lineage>
</organism>
<comment type="catalytic activity">
    <reaction evidence="1">
        <text>3-hydroxy-2-methylpropanoyl-CoA + H2O = 3-hydroxy-2-methylpropanoate + CoA + H(+)</text>
        <dbReference type="Rhea" id="RHEA:20888"/>
        <dbReference type="ChEBI" id="CHEBI:11805"/>
        <dbReference type="ChEBI" id="CHEBI:15377"/>
        <dbReference type="ChEBI" id="CHEBI:15378"/>
        <dbReference type="ChEBI" id="CHEBI:57287"/>
        <dbReference type="ChEBI" id="CHEBI:57340"/>
        <dbReference type="EC" id="3.1.2.4"/>
    </reaction>
</comment>
<evidence type="ECO:0000259" key="4">
    <source>
        <dbReference type="Pfam" id="PF16113"/>
    </source>
</evidence>
<dbReference type="FunFam" id="3.90.226.10:FF:000026">
    <property type="entry name" value="3-hydroxyisobutyryl-CoA hydrolase, mitochondrial"/>
    <property type="match status" value="1"/>
</dbReference>
<evidence type="ECO:0000313" key="5">
    <source>
        <dbReference type="EMBL" id="KJV09779.1"/>
    </source>
</evidence>
<dbReference type="InterPro" id="IPR045004">
    <property type="entry name" value="ECH_dom"/>
</dbReference>
<keyword evidence="6" id="KW-1185">Reference proteome</keyword>
<dbReference type="GO" id="GO:0006574">
    <property type="term" value="P:L-valine catabolic process"/>
    <property type="evidence" value="ECO:0007669"/>
    <property type="project" value="TreeGrafter"/>
</dbReference>
<evidence type="ECO:0000313" key="6">
    <source>
        <dbReference type="Proteomes" id="UP000033774"/>
    </source>
</evidence>
<dbReference type="Gene3D" id="3.90.226.10">
    <property type="entry name" value="2-enoyl-CoA Hydratase, Chain A, domain 1"/>
    <property type="match status" value="1"/>
</dbReference>